<evidence type="ECO:0000256" key="1">
    <source>
        <dbReference type="SAM" id="SignalP"/>
    </source>
</evidence>
<keyword evidence="1" id="KW-0732">Signal</keyword>
<feature type="domain" description="DUF4424" evidence="2">
    <location>
        <begin position="25"/>
        <end position="334"/>
    </location>
</feature>
<dbReference type="Gene3D" id="2.60.40.3680">
    <property type="match status" value="1"/>
</dbReference>
<evidence type="ECO:0000313" key="3">
    <source>
        <dbReference type="EMBL" id="GLS21259.1"/>
    </source>
</evidence>
<organism evidence="3 4">
    <name type="scientific">Labrys miyagiensis</name>
    <dbReference type="NCBI Taxonomy" id="346912"/>
    <lineage>
        <taxon>Bacteria</taxon>
        <taxon>Pseudomonadati</taxon>
        <taxon>Pseudomonadota</taxon>
        <taxon>Alphaproteobacteria</taxon>
        <taxon>Hyphomicrobiales</taxon>
        <taxon>Xanthobacteraceae</taxon>
        <taxon>Labrys</taxon>
    </lineage>
</organism>
<reference evidence="4" key="1">
    <citation type="journal article" date="2019" name="Int. J. Syst. Evol. Microbiol.">
        <title>The Global Catalogue of Microorganisms (GCM) 10K type strain sequencing project: providing services to taxonomists for standard genome sequencing and annotation.</title>
        <authorList>
            <consortium name="The Broad Institute Genomics Platform"/>
            <consortium name="The Broad Institute Genome Sequencing Center for Infectious Disease"/>
            <person name="Wu L."/>
            <person name="Ma J."/>
        </authorList>
    </citation>
    <scope>NUCLEOTIDE SEQUENCE [LARGE SCALE GENOMIC DNA]</scope>
    <source>
        <strain evidence="4">NBRC 101365</strain>
    </source>
</reference>
<accession>A0ABQ6CNF9</accession>
<dbReference type="RefSeq" id="WP_284314311.1">
    <property type="nucleotide sequence ID" value="NZ_BSPC01000048.1"/>
</dbReference>
<name>A0ABQ6CNF9_9HYPH</name>
<gene>
    <name evidence="3" type="ORF">GCM10007874_42760</name>
</gene>
<evidence type="ECO:0000313" key="4">
    <source>
        <dbReference type="Proteomes" id="UP001156882"/>
    </source>
</evidence>
<dbReference type="EMBL" id="BSPC01000048">
    <property type="protein sequence ID" value="GLS21259.1"/>
    <property type="molecule type" value="Genomic_DNA"/>
</dbReference>
<evidence type="ECO:0000259" key="2">
    <source>
        <dbReference type="Pfam" id="PF14415"/>
    </source>
</evidence>
<dbReference type="Proteomes" id="UP001156882">
    <property type="component" value="Unassembled WGS sequence"/>
</dbReference>
<sequence>MSTSAKALLLSAGLALALPCSGALADDSVANLDAGGLVLGKNDQIELRAEDVFLSAKQIRVAYRLYNKDDKDLPLAVSFALPDITGEQDLAVAIPDPGSANFLNFQTKVNGRQTEATLEQHAFFTPDGGQETEITDLLKGLNIPLMPLGDATVAAIRQLSAEDRAKLTSTGYASIEGDSVTPLWTLRSTFTRQQVFPARKEVLLQHSFTPSVGTASGVYFDKANLTGESLAQYQKKYCTDDGFLRAADLLTKRIAEAKAKGGEMPDDLKAQQTYFGYAIAKDSLGPVGRFDLTIDKAFPDNLVSFCADGAKKISSTRYELKKTNYTPDRNIDVLILDKHVGK</sequence>
<comment type="caution">
    <text evidence="3">The sequence shown here is derived from an EMBL/GenBank/DDBJ whole genome shotgun (WGS) entry which is preliminary data.</text>
</comment>
<proteinExistence type="predicted"/>
<dbReference type="Pfam" id="PF14415">
    <property type="entry name" value="DUF4424"/>
    <property type="match status" value="1"/>
</dbReference>
<dbReference type="InterPro" id="IPR025538">
    <property type="entry name" value="DUF4424"/>
</dbReference>
<feature type="signal peptide" evidence="1">
    <location>
        <begin position="1"/>
        <end position="25"/>
    </location>
</feature>
<keyword evidence="4" id="KW-1185">Reference proteome</keyword>
<feature type="chain" id="PRO_5046652208" description="DUF4424 domain-containing protein" evidence="1">
    <location>
        <begin position="26"/>
        <end position="342"/>
    </location>
</feature>
<protein>
    <recommendedName>
        <fullName evidence="2">DUF4424 domain-containing protein</fullName>
    </recommendedName>
</protein>